<evidence type="ECO:0000313" key="3">
    <source>
        <dbReference type="Proteomes" id="UP000254893"/>
    </source>
</evidence>
<keyword evidence="1" id="KW-0812">Transmembrane</keyword>
<accession>A0A380CL07</accession>
<dbReference type="EMBL" id="UGYW01000002">
    <property type="protein sequence ID" value="SUJ21678.1"/>
    <property type="molecule type" value="Genomic_DNA"/>
</dbReference>
<dbReference type="Proteomes" id="UP000254893">
    <property type="component" value="Unassembled WGS sequence"/>
</dbReference>
<evidence type="ECO:0000313" key="2">
    <source>
        <dbReference type="EMBL" id="SUJ21678.1"/>
    </source>
</evidence>
<name>A0A380CL07_SPHSI</name>
<dbReference type="AlphaFoldDB" id="A0A380CL07"/>
<reference evidence="2 3" key="1">
    <citation type="submission" date="2018-06" db="EMBL/GenBank/DDBJ databases">
        <authorList>
            <consortium name="Pathogen Informatics"/>
            <person name="Doyle S."/>
        </authorList>
    </citation>
    <scope>NUCLEOTIDE SEQUENCE [LARGE SCALE GENOMIC DNA]</scope>
    <source>
        <strain evidence="2 3">NCTC11388</strain>
    </source>
</reference>
<sequence>MVKHLLFFFQYQTLPSVFILSAKSPFCCFCFFTSNTNIEEKKNIVFRTMLYVISVCFKNVFFKNVKLQYLYFVTIFVFNFFSLNFH</sequence>
<gene>
    <name evidence="2" type="ORF">NCTC11388_03163</name>
</gene>
<protein>
    <submittedName>
        <fullName evidence="2">Uncharacterized protein</fullName>
    </submittedName>
</protein>
<feature type="transmembrane region" description="Helical" evidence="1">
    <location>
        <begin position="68"/>
        <end position="85"/>
    </location>
</feature>
<organism evidence="2 3">
    <name type="scientific">Sphingobacterium spiritivorum</name>
    <name type="common">Flavobacterium spiritivorum</name>
    <dbReference type="NCBI Taxonomy" id="258"/>
    <lineage>
        <taxon>Bacteria</taxon>
        <taxon>Pseudomonadati</taxon>
        <taxon>Bacteroidota</taxon>
        <taxon>Sphingobacteriia</taxon>
        <taxon>Sphingobacteriales</taxon>
        <taxon>Sphingobacteriaceae</taxon>
        <taxon>Sphingobacterium</taxon>
    </lineage>
</organism>
<feature type="transmembrane region" description="Helical" evidence="1">
    <location>
        <begin position="44"/>
        <end position="62"/>
    </location>
</feature>
<keyword evidence="1" id="KW-0472">Membrane</keyword>
<evidence type="ECO:0000256" key="1">
    <source>
        <dbReference type="SAM" id="Phobius"/>
    </source>
</evidence>
<proteinExistence type="predicted"/>
<feature type="transmembrane region" description="Helical" evidence="1">
    <location>
        <begin position="12"/>
        <end position="32"/>
    </location>
</feature>
<keyword evidence="1" id="KW-1133">Transmembrane helix</keyword>